<evidence type="ECO:0000256" key="11">
    <source>
        <dbReference type="ARBA" id="ARBA00022723"/>
    </source>
</evidence>
<dbReference type="GO" id="GO:0046872">
    <property type="term" value="F:metal ion binding"/>
    <property type="evidence" value="ECO:0007669"/>
    <property type="project" value="UniProtKB-KW"/>
</dbReference>
<dbReference type="STRING" id="1348114.OM33_06965"/>
<evidence type="ECO:0000256" key="7">
    <source>
        <dbReference type="ARBA" id="ARBA00022490"/>
    </source>
</evidence>
<dbReference type="InterPro" id="IPR015813">
    <property type="entry name" value="Pyrv/PenolPyrv_kinase-like_dom"/>
</dbReference>
<dbReference type="InterPro" id="IPR000121">
    <property type="entry name" value="PEP_util_C"/>
</dbReference>
<dbReference type="InterPro" id="IPR036637">
    <property type="entry name" value="Phosphohistidine_dom_sf"/>
</dbReference>
<keyword evidence="6" id="KW-0813">Transport</keyword>
<evidence type="ECO:0000313" key="16">
    <source>
        <dbReference type="Proteomes" id="UP000030341"/>
    </source>
</evidence>
<dbReference type="KEGG" id="pseo:OM33_06965"/>
<comment type="subcellular location">
    <subcellularLocation>
        <location evidence="3">Cytoplasm</location>
    </subcellularLocation>
</comment>
<dbReference type="PROSITE" id="PS00370">
    <property type="entry name" value="PEP_ENZYMES_PHOS_SITE"/>
    <property type="match status" value="1"/>
</dbReference>
<evidence type="ECO:0000256" key="1">
    <source>
        <dbReference type="ARBA" id="ARBA00000683"/>
    </source>
</evidence>
<dbReference type="SUPFAM" id="SSF51621">
    <property type="entry name" value="Phosphoenolpyruvate/pyruvate domain"/>
    <property type="match status" value="1"/>
</dbReference>
<comment type="catalytic activity">
    <reaction evidence="1">
        <text>L-histidyl-[protein] + phosphoenolpyruvate = N(pros)-phospho-L-histidyl-[protein] + pyruvate</text>
        <dbReference type="Rhea" id="RHEA:23880"/>
        <dbReference type="Rhea" id="RHEA-COMP:9745"/>
        <dbReference type="Rhea" id="RHEA-COMP:9746"/>
        <dbReference type="ChEBI" id="CHEBI:15361"/>
        <dbReference type="ChEBI" id="CHEBI:29979"/>
        <dbReference type="ChEBI" id="CHEBI:58702"/>
        <dbReference type="ChEBI" id="CHEBI:64837"/>
        <dbReference type="EC" id="2.7.3.9"/>
    </reaction>
</comment>
<dbReference type="OrthoDB" id="9765468at2"/>
<name>A0A0A7EEE4_9GAMM</name>
<dbReference type="Pfam" id="PF00391">
    <property type="entry name" value="PEP-utilizers"/>
    <property type="match status" value="1"/>
</dbReference>
<dbReference type="PRINTS" id="PR01736">
    <property type="entry name" value="PHPHTRNFRASE"/>
</dbReference>
<feature type="domain" description="GAF" evidence="14">
    <location>
        <begin position="17"/>
        <end position="164"/>
    </location>
</feature>
<keyword evidence="16" id="KW-1185">Reference proteome</keyword>
<evidence type="ECO:0000259" key="14">
    <source>
        <dbReference type="SMART" id="SM00065"/>
    </source>
</evidence>
<evidence type="ECO:0000256" key="9">
    <source>
        <dbReference type="ARBA" id="ARBA00022679"/>
    </source>
</evidence>
<dbReference type="AlphaFoldDB" id="A0A0A7EEE4"/>
<protein>
    <recommendedName>
        <fullName evidence="5">phosphoenolpyruvate--protein phosphotransferase</fullName>
        <ecNumber evidence="5">2.7.3.9</ecNumber>
    </recommendedName>
</protein>
<dbReference type="Gene3D" id="3.20.20.60">
    <property type="entry name" value="Phosphoenolpyruvate-binding domains"/>
    <property type="match status" value="1"/>
</dbReference>
<dbReference type="GO" id="GO:0005737">
    <property type="term" value="C:cytoplasm"/>
    <property type="evidence" value="ECO:0007669"/>
    <property type="project" value="UniProtKB-SubCell"/>
</dbReference>
<evidence type="ECO:0000256" key="2">
    <source>
        <dbReference type="ARBA" id="ARBA00001946"/>
    </source>
</evidence>
<comment type="cofactor">
    <cofactor evidence="2">
        <name>Mg(2+)</name>
        <dbReference type="ChEBI" id="CHEBI:18420"/>
    </cofactor>
</comment>
<dbReference type="SMART" id="SM00065">
    <property type="entry name" value="GAF"/>
    <property type="match status" value="1"/>
</dbReference>
<dbReference type="NCBIfam" id="TIGR01417">
    <property type="entry name" value="PTS_I_fam"/>
    <property type="match status" value="1"/>
</dbReference>
<gene>
    <name evidence="15" type="ORF">OM33_06965</name>
</gene>
<evidence type="ECO:0000256" key="6">
    <source>
        <dbReference type="ARBA" id="ARBA00022448"/>
    </source>
</evidence>
<dbReference type="EMBL" id="CP009888">
    <property type="protein sequence ID" value="AIY64918.1"/>
    <property type="molecule type" value="Genomic_DNA"/>
</dbReference>
<evidence type="ECO:0000313" key="15">
    <source>
        <dbReference type="EMBL" id="AIY64918.1"/>
    </source>
</evidence>
<evidence type="ECO:0000256" key="8">
    <source>
        <dbReference type="ARBA" id="ARBA00022597"/>
    </source>
</evidence>
<dbReference type="InterPro" id="IPR003018">
    <property type="entry name" value="GAF"/>
</dbReference>
<evidence type="ECO:0000256" key="3">
    <source>
        <dbReference type="ARBA" id="ARBA00004496"/>
    </source>
</evidence>
<dbReference type="PANTHER" id="PTHR46244:SF1">
    <property type="entry name" value="PHOSPHOENOLPYRUVATE-DEPENDENT PHOSPHOTRANSFERASE SYSTEM"/>
    <property type="match status" value="1"/>
</dbReference>
<evidence type="ECO:0000256" key="13">
    <source>
        <dbReference type="ARBA" id="ARBA00022842"/>
    </source>
</evidence>
<dbReference type="GO" id="GO:0009401">
    <property type="term" value="P:phosphoenolpyruvate-dependent sugar phosphotransferase system"/>
    <property type="evidence" value="ECO:0007669"/>
    <property type="project" value="UniProtKB-KW"/>
</dbReference>
<dbReference type="GO" id="GO:0016301">
    <property type="term" value="F:kinase activity"/>
    <property type="evidence" value="ECO:0007669"/>
    <property type="project" value="UniProtKB-KW"/>
</dbReference>
<dbReference type="Pfam" id="PF05524">
    <property type="entry name" value="PEP-utilisers_N"/>
    <property type="match status" value="1"/>
</dbReference>
<dbReference type="SUPFAM" id="SSF52009">
    <property type="entry name" value="Phosphohistidine domain"/>
    <property type="match status" value="1"/>
</dbReference>
<dbReference type="Proteomes" id="UP000030341">
    <property type="component" value="Chromosome 1"/>
</dbReference>
<keyword evidence="13" id="KW-0460">Magnesium</keyword>
<dbReference type="NCBIfam" id="NF008283">
    <property type="entry name" value="PRK11061.1"/>
    <property type="match status" value="1"/>
</dbReference>
<dbReference type="InterPro" id="IPR006318">
    <property type="entry name" value="PTS_EI-like"/>
</dbReference>
<dbReference type="InterPro" id="IPR008279">
    <property type="entry name" value="PEP-util_enz_mobile_dom"/>
</dbReference>
<keyword evidence="7" id="KW-0963">Cytoplasm</keyword>
<keyword evidence="9" id="KW-0808">Transferase</keyword>
<keyword evidence="8" id="KW-0762">Sugar transport</keyword>
<dbReference type="Gene3D" id="3.30.450.40">
    <property type="match status" value="1"/>
</dbReference>
<dbReference type="InterPro" id="IPR029016">
    <property type="entry name" value="GAF-like_dom_sf"/>
</dbReference>
<dbReference type="Pfam" id="PF01590">
    <property type="entry name" value="GAF"/>
    <property type="match status" value="1"/>
</dbReference>
<dbReference type="Gene3D" id="1.10.274.10">
    <property type="entry name" value="PtsI, HPr-binding domain"/>
    <property type="match status" value="1"/>
</dbReference>
<keyword evidence="12" id="KW-0418">Kinase</keyword>
<evidence type="ECO:0000256" key="12">
    <source>
        <dbReference type="ARBA" id="ARBA00022777"/>
    </source>
</evidence>
<sequence>MLTALREIAQKVSQQTSLKAALECFVLSVKSTMKTDCCSVYFADYAQDSFVLMATEGLNPDAVGNFRIGFTEGLVGLVAQREEAINLAFAKSHPRFKLAPEVDEEIFNAFLAVPIVHQGKILGVIVVQQIAARVFNQDEESFLVTLSAQLAAQLANAEIQHLLEFDQSEQKTTCLKGLSSAPGIALGKAYVVAPSIDFSQLELMKSDAPAEQIRLFHHAVITTRKEFRRMAAQLDSDLGQETLAVFTVYEQLLEAKSLGDQVEDKINQGWCAKSALKLVIEGLVAQFMSMQDTYIRERAIDIQDIGLRVLHHLLNSEIKKHSFDSPIILVADMITPTMLADIPREMLAGVVSISGAANSHASILTRAMGLPAIWGLSGLPISHVADKELILDAYAGRIYISPSKALINEYSRLQREDARLHDTFDAEYNLEAATLDGEEIKLYANTGLEVSNDLINAKYLDGIGLYRTEAWFMQQDSFPSQAEQEVWYRDILTAYHPAPVTMRTLDIGGDKSLSYFNFTEENPFLGWRGIRISLDHPELFLEQVKAMLKANMGLGNLKIMLPMVADVNEVESAKRLIQQAFFELQEEWVPAHGTLDMPEIGIMLEVPSSVYLLPEWANSVDFCSVGSNDLTQYMLAVDRTNSRVANLFDSYHPAILRVLNDIAIQCLDYELPFSLCGELAADPEGALLLVAMGYRNLSMSPSAINKVKYVLRRLHVSDMEALLKTCLAARNAKQVHRLLREFIIHHKLSQILYTSSVH</sequence>
<evidence type="ECO:0000256" key="5">
    <source>
        <dbReference type="ARBA" id="ARBA00012232"/>
    </source>
</evidence>
<accession>A0A0A7EEE4</accession>
<dbReference type="InterPro" id="IPR018274">
    <property type="entry name" value="PEP_util_AS"/>
</dbReference>
<dbReference type="InterPro" id="IPR036618">
    <property type="entry name" value="PtsI_HPr-bd_sf"/>
</dbReference>
<dbReference type="InterPro" id="IPR008731">
    <property type="entry name" value="PTS_EIN"/>
</dbReference>
<dbReference type="EC" id="2.7.3.9" evidence="5"/>
<dbReference type="eggNOG" id="COG3605">
    <property type="taxonomic scope" value="Bacteria"/>
</dbReference>
<dbReference type="InterPro" id="IPR050499">
    <property type="entry name" value="PEP-utilizing_PTS_enzyme"/>
</dbReference>
<keyword evidence="11" id="KW-0479">Metal-binding</keyword>
<keyword evidence="10" id="KW-0598">Phosphotransferase system</keyword>
<evidence type="ECO:0000256" key="10">
    <source>
        <dbReference type="ARBA" id="ARBA00022683"/>
    </source>
</evidence>
<reference evidence="15 16" key="1">
    <citation type="submission" date="2014-11" db="EMBL/GenBank/DDBJ databases">
        <title>Complete Genome Sequence of Pseudoalteromonas sp. Strain OCN003 Isolated from Kaneohe Bay, Oahu, Hawaii.</title>
        <authorList>
            <person name="Beurmann S."/>
            <person name="Videau P."/>
            <person name="Ushijima B."/>
            <person name="Smith A.M."/>
            <person name="Aeby G.S."/>
            <person name="Callahan S.M."/>
            <person name="Belcaid M."/>
        </authorList>
    </citation>
    <scope>NUCLEOTIDE SEQUENCE [LARGE SCALE GENOMIC DNA]</scope>
    <source>
        <strain evidence="15 16">OCN003</strain>
    </source>
</reference>
<organism evidence="15 16">
    <name type="scientific">Pseudoalteromonas piratica</name>
    <dbReference type="NCBI Taxonomy" id="1348114"/>
    <lineage>
        <taxon>Bacteria</taxon>
        <taxon>Pseudomonadati</taxon>
        <taxon>Pseudomonadota</taxon>
        <taxon>Gammaproteobacteria</taxon>
        <taxon>Alteromonadales</taxon>
        <taxon>Pseudoalteromonadaceae</taxon>
        <taxon>Pseudoalteromonas</taxon>
    </lineage>
</organism>
<evidence type="ECO:0000256" key="4">
    <source>
        <dbReference type="ARBA" id="ARBA00007837"/>
    </source>
</evidence>
<dbReference type="PANTHER" id="PTHR46244">
    <property type="entry name" value="PHOSPHOENOLPYRUVATE-PROTEIN PHOSPHOTRANSFERASE"/>
    <property type="match status" value="1"/>
</dbReference>
<dbReference type="HOGENOM" id="CLU_007308_7_1_6"/>
<dbReference type="GO" id="GO:0008965">
    <property type="term" value="F:phosphoenolpyruvate-protein phosphotransferase activity"/>
    <property type="evidence" value="ECO:0007669"/>
    <property type="project" value="UniProtKB-EC"/>
</dbReference>
<proteinExistence type="inferred from homology"/>
<dbReference type="Pfam" id="PF02896">
    <property type="entry name" value="PEP-utilizers_C"/>
    <property type="match status" value="1"/>
</dbReference>
<dbReference type="RefSeq" id="WP_038640323.1">
    <property type="nucleotide sequence ID" value="NZ_CP009888.1"/>
</dbReference>
<comment type="similarity">
    <text evidence="4">Belongs to the PEP-utilizing enzyme family.</text>
</comment>
<dbReference type="SUPFAM" id="SSF47831">
    <property type="entry name" value="Enzyme I of the PEP:sugar phosphotransferase system HPr-binding (sub)domain"/>
    <property type="match status" value="1"/>
</dbReference>
<dbReference type="InterPro" id="IPR040442">
    <property type="entry name" value="Pyrv_kinase-like_dom_sf"/>
</dbReference>
<dbReference type="SUPFAM" id="SSF55781">
    <property type="entry name" value="GAF domain-like"/>
    <property type="match status" value="1"/>
</dbReference>
<dbReference type="Gene3D" id="3.50.30.10">
    <property type="entry name" value="Phosphohistidine domain"/>
    <property type="match status" value="1"/>
</dbReference>